<organism evidence="1 2">
    <name type="scientific">Aliikangiella maris</name>
    <dbReference type="NCBI Taxonomy" id="3162458"/>
    <lineage>
        <taxon>Bacteria</taxon>
        <taxon>Pseudomonadati</taxon>
        <taxon>Pseudomonadota</taxon>
        <taxon>Gammaproteobacteria</taxon>
        <taxon>Oceanospirillales</taxon>
        <taxon>Pleioneaceae</taxon>
        <taxon>Aliikangiella</taxon>
    </lineage>
</organism>
<gene>
    <name evidence="1" type="primary">lpxA</name>
    <name evidence="1" type="ORF">ABVT43_06260</name>
</gene>
<dbReference type="PROSITE" id="PS00101">
    <property type="entry name" value="HEXAPEP_TRANSFERASES"/>
    <property type="match status" value="1"/>
</dbReference>
<dbReference type="Gene3D" id="2.160.10.10">
    <property type="entry name" value="Hexapeptide repeat proteins"/>
    <property type="match status" value="1"/>
</dbReference>
<dbReference type="PANTHER" id="PTHR43480">
    <property type="entry name" value="ACYL-[ACYL-CARRIER-PROTEIN]--UDP-N-ACETYLGLUCOSAMINE O-ACYLTRANSFERASE"/>
    <property type="match status" value="1"/>
</dbReference>
<dbReference type="InterPro" id="IPR029098">
    <property type="entry name" value="Acetyltransf_C"/>
</dbReference>
<keyword evidence="1" id="KW-0012">Acyltransferase</keyword>
<reference evidence="1 2" key="1">
    <citation type="submission" date="2024-06" db="EMBL/GenBank/DDBJ databases">
        <authorList>
            <person name="Li F."/>
        </authorList>
    </citation>
    <scope>NUCLEOTIDE SEQUENCE [LARGE SCALE GENOMIC DNA]</scope>
    <source>
        <strain evidence="1 2">GXAS 311</strain>
    </source>
</reference>
<dbReference type="GO" id="GO:0008780">
    <property type="term" value="F:acyl-[acyl-carrier-protein]-UDP-N-acetylglucosamine O-acyltransferase activity"/>
    <property type="evidence" value="ECO:0007669"/>
    <property type="project" value="UniProtKB-EC"/>
</dbReference>
<dbReference type="PANTHER" id="PTHR43480:SF1">
    <property type="entry name" value="ACYL-[ACYL-CARRIER-PROTEIN]--UDP-N-ACETYLGLUCOSAMINE O-ACYLTRANSFERASE, MITOCHONDRIAL-RELATED"/>
    <property type="match status" value="1"/>
</dbReference>
<keyword evidence="1" id="KW-0808">Transferase</keyword>
<dbReference type="NCBIfam" id="NF003657">
    <property type="entry name" value="PRK05289.1"/>
    <property type="match status" value="1"/>
</dbReference>
<proteinExistence type="inferred from homology"/>
<dbReference type="Pfam" id="PF00132">
    <property type="entry name" value="Hexapep"/>
    <property type="match status" value="1"/>
</dbReference>
<dbReference type="Gene3D" id="1.20.1180.10">
    <property type="entry name" value="Udp N-acetylglucosamine O-acyltransferase, C-terminal domain"/>
    <property type="match status" value="1"/>
</dbReference>
<dbReference type="Pfam" id="PF13720">
    <property type="entry name" value="Acetyltransf_11"/>
    <property type="match status" value="1"/>
</dbReference>
<dbReference type="NCBIfam" id="TIGR01852">
    <property type="entry name" value="lipid_A_lpxA"/>
    <property type="match status" value="1"/>
</dbReference>
<dbReference type="EMBL" id="JBEVCJ010000005">
    <property type="protein sequence ID" value="MET1254719.1"/>
    <property type="molecule type" value="Genomic_DNA"/>
</dbReference>
<dbReference type="HAMAP" id="MF_00387">
    <property type="entry name" value="LpxA"/>
    <property type="match status" value="1"/>
</dbReference>
<dbReference type="InterPro" id="IPR018357">
    <property type="entry name" value="Hexapep_transf_CS"/>
</dbReference>
<dbReference type="SUPFAM" id="SSF51161">
    <property type="entry name" value="Trimeric LpxA-like enzymes"/>
    <property type="match status" value="1"/>
</dbReference>
<dbReference type="EC" id="2.3.1.129" evidence="1"/>
<accession>A0ABV2BS32</accession>
<dbReference type="InterPro" id="IPR011004">
    <property type="entry name" value="Trimer_LpxA-like_sf"/>
</dbReference>
<dbReference type="PIRSF" id="PIRSF000456">
    <property type="entry name" value="UDP-GlcNAc_acltr"/>
    <property type="match status" value="1"/>
</dbReference>
<protein>
    <submittedName>
        <fullName evidence="1">Acyl-ACP--UDP-N-acetylglucosamine O-acyltransferase</fullName>
        <ecNumber evidence="1">2.3.1.129</ecNumber>
    </submittedName>
</protein>
<keyword evidence="2" id="KW-1185">Reference proteome</keyword>
<dbReference type="CDD" id="cd03351">
    <property type="entry name" value="LbH_UDP-GlcNAc_AT"/>
    <property type="match status" value="1"/>
</dbReference>
<sequence length="254" mass="27626">MIHPSAVIHPSAKLADDVSVGAFSIIDENVQIDSGTVVGPHVVINGHTKIGKNNHFYQFSSIGEANQDKKYRGEPTLTTIGDGNIIREACTIHRGTVQDRGETTIGNNNLLMAYTHIAHDCVLGNDIVIANSSNLAGHVHVGDFAILGGFSGIHQFVHIGQHAFIGIRSTITQDIPPFVLFAEAAPRSINAEGLKRRGFSKDEIALLKRAYKVIYRQELKIEEAIAQLTQDAGESKSVQIMIDFIRASQRGIAR</sequence>
<dbReference type="Proteomes" id="UP001548189">
    <property type="component" value="Unassembled WGS sequence"/>
</dbReference>
<evidence type="ECO:0000313" key="2">
    <source>
        <dbReference type="Proteomes" id="UP001548189"/>
    </source>
</evidence>
<evidence type="ECO:0000313" key="1">
    <source>
        <dbReference type="EMBL" id="MET1254719.1"/>
    </source>
</evidence>
<dbReference type="InterPro" id="IPR001451">
    <property type="entry name" value="Hexapep"/>
</dbReference>
<dbReference type="InterPro" id="IPR010137">
    <property type="entry name" value="Lipid_A_LpxA"/>
</dbReference>
<name>A0ABV2BS32_9GAMM</name>
<comment type="caution">
    <text evidence="1">The sequence shown here is derived from an EMBL/GenBank/DDBJ whole genome shotgun (WGS) entry which is preliminary data.</text>
</comment>
<dbReference type="InterPro" id="IPR037157">
    <property type="entry name" value="Acetyltransf_C_sf"/>
</dbReference>